<comment type="catalytic activity">
    <reaction evidence="8 10">
        <text>a primary alcohol + NAD(+) = an aldehyde + NADH + H(+)</text>
        <dbReference type="Rhea" id="RHEA:10736"/>
        <dbReference type="ChEBI" id="CHEBI:15378"/>
        <dbReference type="ChEBI" id="CHEBI:15734"/>
        <dbReference type="ChEBI" id="CHEBI:17478"/>
        <dbReference type="ChEBI" id="CHEBI:57540"/>
        <dbReference type="ChEBI" id="CHEBI:57945"/>
        <dbReference type="EC" id="1.1.1.1"/>
    </reaction>
</comment>
<dbReference type="GO" id="GO:0004022">
    <property type="term" value="F:alcohol dehydrogenase (NAD+) activity"/>
    <property type="evidence" value="ECO:0007669"/>
    <property type="project" value="UniProtKB-EC"/>
</dbReference>
<evidence type="ECO:0000256" key="4">
    <source>
        <dbReference type="ARBA" id="ARBA00016352"/>
    </source>
</evidence>
<dbReference type="OMA" id="WDIHEAG"/>
<dbReference type="PANTHER" id="PTHR42901">
    <property type="entry name" value="ALCOHOL DEHYDROGENASE"/>
    <property type="match status" value="1"/>
</dbReference>
<proteinExistence type="inferred from homology"/>
<evidence type="ECO:0000256" key="1">
    <source>
        <dbReference type="ARBA" id="ARBA00006484"/>
    </source>
</evidence>
<keyword evidence="6 10" id="KW-0520">NAD</keyword>
<organism evidence="11 12">
    <name type="scientific">Drosophila yakuba</name>
    <name type="common">Fruit fly</name>
    <dbReference type="NCBI Taxonomy" id="7245"/>
    <lineage>
        <taxon>Eukaryota</taxon>
        <taxon>Metazoa</taxon>
        <taxon>Ecdysozoa</taxon>
        <taxon>Arthropoda</taxon>
        <taxon>Hexapoda</taxon>
        <taxon>Insecta</taxon>
        <taxon>Pterygota</taxon>
        <taxon>Neoptera</taxon>
        <taxon>Endopterygota</taxon>
        <taxon>Diptera</taxon>
        <taxon>Brachycera</taxon>
        <taxon>Muscomorpha</taxon>
        <taxon>Ephydroidea</taxon>
        <taxon>Drosophilidae</taxon>
        <taxon>Drosophila</taxon>
        <taxon>Sophophora</taxon>
    </lineage>
</organism>
<comment type="catalytic activity">
    <reaction evidence="7 10">
        <text>a secondary alcohol + NAD(+) = a ketone + NADH + H(+)</text>
        <dbReference type="Rhea" id="RHEA:10740"/>
        <dbReference type="ChEBI" id="CHEBI:15378"/>
        <dbReference type="ChEBI" id="CHEBI:17087"/>
        <dbReference type="ChEBI" id="CHEBI:35681"/>
        <dbReference type="ChEBI" id="CHEBI:57540"/>
        <dbReference type="ChEBI" id="CHEBI:57945"/>
        <dbReference type="EC" id="1.1.1.1"/>
    </reaction>
</comment>
<name>B4PTI9_DROYA</name>
<keyword evidence="12" id="KW-1185">Reference proteome</keyword>
<dbReference type="PANTHER" id="PTHR42901:SF1">
    <property type="entry name" value="ALCOHOL DEHYDROGENASE"/>
    <property type="match status" value="1"/>
</dbReference>
<dbReference type="InterPro" id="IPR002347">
    <property type="entry name" value="SDR_fam"/>
</dbReference>
<comment type="similarity">
    <text evidence="1 9">Belongs to the short-chain dehydrogenases/reductases (SDR) family.</text>
</comment>
<evidence type="ECO:0000256" key="2">
    <source>
        <dbReference type="ARBA" id="ARBA00011738"/>
    </source>
</evidence>
<dbReference type="SMR" id="B4PTI9"/>
<evidence type="ECO:0000313" key="12">
    <source>
        <dbReference type="Proteomes" id="UP000002282"/>
    </source>
</evidence>
<dbReference type="GO" id="GO:0006066">
    <property type="term" value="P:alcohol metabolic process"/>
    <property type="evidence" value="ECO:0007669"/>
    <property type="project" value="InterPro"/>
</dbReference>
<dbReference type="eggNOG" id="KOG4169">
    <property type="taxonomic scope" value="Eukaryota"/>
</dbReference>
<dbReference type="InterPro" id="IPR036291">
    <property type="entry name" value="NAD(P)-bd_dom_sf"/>
</dbReference>
<dbReference type="Proteomes" id="UP000002282">
    <property type="component" value="Chromosome 3R"/>
</dbReference>
<reference evidence="11 12" key="2">
    <citation type="journal article" date="2007" name="PLoS Biol.">
        <title>Principles of genome evolution in the Drosophila melanogaster species group.</title>
        <authorList>
            <person name="Ranz J.M."/>
            <person name="Maurin D."/>
            <person name="Chan Y.S."/>
            <person name="von Grotthuss M."/>
            <person name="Hillier L.W."/>
            <person name="Roote J."/>
            <person name="Ashburner M."/>
            <person name="Bergman C.M."/>
        </authorList>
    </citation>
    <scope>NUCLEOTIDE SEQUENCE [LARGE SCALE GENOMIC DNA]</scope>
    <source>
        <strain evidence="12">Tai18E2 / Tucson 14021-0261.01</strain>
    </source>
</reference>
<keyword evidence="5 11" id="KW-0560">Oxidoreductase</keyword>
<protein>
    <recommendedName>
        <fullName evidence="4 10">Alcohol dehydrogenase</fullName>
        <ecNumber evidence="3 10">1.1.1.1</ecNumber>
    </recommendedName>
</protein>
<accession>B4PTI9</accession>
<dbReference type="HOGENOM" id="CLU_010194_2_16_1"/>
<dbReference type="FunFam" id="3.40.50.720:FF:000302">
    <property type="entry name" value="Alcohol dehydrogenase"/>
    <property type="match status" value="1"/>
</dbReference>
<dbReference type="InterPro" id="IPR020904">
    <property type="entry name" value="Sc_DH/Rdtase_CS"/>
</dbReference>
<evidence type="ECO:0000256" key="8">
    <source>
        <dbReference type="ARBA" id="ARBA00049243"/>
    </source>
</evidence>
<evidence type="ECO:0000256" key="5">
    <source>
        <dbReference type="ARBA" id="ARBA00023002"/>
    </source>
</evidence>
<dbReference type="OrthoDB" id="417891at2759"/>
<evidence type="ECO:0000256" key="3">
    <source>
        <dbReference type="ARBA" id="ARBA00013190"/>
    </source>
</evidence>
<dbReference type="PROSITE" id="PS00061">
    <property type="entry name" value="ADH_SHORT"/>
    <property type="match status" value="1"/>
</dbReference>
<dbReference type="AlphaFoldDB" id="B4PTI9"/>
<dbReference type="CDD" id="cd05323">
    <property type="entry name" value="ADH_SDR_c_like"/>
    <property type="match status" value="1"/>
</dbReference>
<dbReference type="PRINTS" id="PR01167">
    <property type="entry name" value="INSADHFAMILY"/>
</dbReference>
<dbReference type="GeneID" id="6538495"/>
<dbReference type="GO" id="GO:0005829">
    <property type="term" value="C:cytosol"/>
    <property type="evidence" value="ECO:0007669"/>
    <property type="project" value="TreeGrafter"/>
</dbReference>
<comment type="subunit">
    <text evidence="2 10">Homodimer.</text>
</comment>
<dbReference type="EMBL" id="CM000160">
    <property type="protein sequence ID" value="EDW98729.1"/>
    <property type="molecule type" value="Genomic_DNA"/>
</dbReference>
<dbReference type="EC" id="1.1.1.1" evidence="3 10"/>
<dbReference type="GO" id="GO:0042802">
    <property type="term" value="F:identical protein binding"/>
    <property type="evidence" value="ECO:0007669"/>
    <property type="project" value="UniProtKB-ARBA"/>
</dbReference>
<dbReference type="PhylomeDB" id="B4PTI9"/>
<dbReference type="Pfam" id="PF00106">
    <property type="entry name" value="adh_short"/>
    <property type="match status" value="1"/>
</dbReference>
<evidence type="ECO:0000256" key="7">
    <source>
        <dbReference type="ARBA" id="ARBA00049164"/>
    </source>
</evidence>
<gene>
    <name evidence="11" type="primary">Dyak\jgw</name>
    <name evidence="11" type="synonym">Adh-Psi</name>
    <name evidence="11" type="synonym">DY-JGW</name>
    <name evidence="11" type="synonym">Dyak\AdhPsi</name>
    <name evidence="11" type="synonym">Dyak\GE10683</name>
    <name evidence="11" type="synonym">dyak_GLEANR_10586</name>
    <name evidence="11" type="synonym">GE10683</name>
    <name evidence="11" type="synonym">jgw</name>
    <name evidence="11" type="synonym">PsiAdh</name>
    <name evidence="11" type="ORF">Dyak_GE10683</name>
</gene>
<evidence type="ECO:0000256" key="10">
    <source>
        <dbReference type="RuleBase" id="RU000364"/>
    </source>
</evidence>
<dbReference type="PRINTS" id="PR00080">
    <property type="entry name" value="SDRFAMILY"/>
</dbReference>
<reference evidence="11 12" key="1">
    <citation type="journal article" date="2007" name="Nature">
        <title>Evolution of genes and genomes on the Drosophila phylogeny.</title>
        <authorList>
            <consortium name="Drosophila 12 Genomes Consortium"/>
            <person name="Clark A.G."/>
            <person name="Eisen M.B."/>
            <person name="Smith D.R."/>
            <person name="Bergman C.M."/>
            <person name="Oliver B."/>
            <person name="Markow T.A."/>
            <person name="Kaufman T.C."/>
            <person name="Kellis M."/>
            <person name="Gelbart W."/>
            <person name="Iyer V.N."/>
            <person name="Pollard D.A."/>
            <person name="Sackton T.B."/>
            <person name="Larracuente A.M."/>
            <person name="Singh N.D."/>
            <person name="Abad J.P."/>
            <person name="Abt D.N."/>
            <person name="Adryan B."/>
            <person name="Aguade M."/>
            <person name="Akashi H."/>
            <person name="Anderson W.W."/>
            <person name="Aquadro C.F."/>
            <person name="Ardell D.H."/>
            <person name="Arguello R."/>
            <person name="Artieri C.G."/>
            <person name="Barbash D.A."/>
            <person name="Barker D."/>
            <person name="Barsanti P."/>
            <person name="Batterham P."/>
            <person name="Batzoglou S."/>
            <person name="Begun D."/>
            <person name="Bhutkar A."/>
            <person name="Blanco E."/>
            <person name="Bosak S.A."/>
            <person name="Bradley R.K."/>
            <person name="Brand A.D."/>
            <person name="Brent M.R."/>
            <person name="Brooks A.N."/>
            <person name="Brown R.H."/>
            <person name="Butlin R.K."/>
            <person name="Caggese C."/>
            <person name="Calvi B.R."/>
            <person name="Bernardo de Carvalho A."/>
            <person name="Caspi A."/>
            <person name="Castrezana S."/>
            <person name="Celniker S.E."/>
            <person name="Chang J.L."/>
            <person name="Chapple C."/>
            <person name="Chatterji S."/>
            <person name="Chinwalla A."/>
            <person name="Civetta A."/>
            <person name="Clifton S.W."/>
            <person name="Comeron J.M."/>
            <person name="Costello J.C."/>
            <person name="Coyne J.A."/>
            <person name="Daub J."/>
            <person name="David R.G."/>
            <person name="Delcher A.L."/>
            <person name="Delehaunty K."/>
            <person name="Do C.B."/>
            <person name="Ebling H."/>
            <person name="Edwards K."/>
            <person name="Eickbush T."/>
            <person name="Evans J.D."/>
            <person name="Filipski A."/>
            <person name="Findeiss S."/>
            <person name="Freyhult E."/>
            <person name="Fulton L."/>
            <person name="Fulton R."/>
            <person name="Garcia A.C."/>
            <person name="Gardiner A."/>
            <person name="Garfield D.A."/>
            <person name="Garvin B.E."/>
            <person name="Gibson G."/>
            <person name="Gilbert D."/>
            <person name="Gnerre S."/>
            <person name="Godfrey J."/>
            <person name="Good R."/>
            <person name="Gotea V."/>
            <person name="Gravely B."/>
            <person name="Greenberg A.J."/>
            <person name="Griffiths-Jones S."/>
            <person name="Gross S."/>
            <person name="Guigo R."/>
            <person name="Gustafson E.A."/>
            <person name="Haerty W."/>
            <person name="Hahn M.W."/>
            <person name="Halligan D.L."/>
            <person name="Halpern A.L."/>
            <person name="Halter G.M."/>
            <person name="Han M.V."/>
            <person name="Heger A."/>
            <person name="Hillier L."/>
            <person name="Hinrichs A.S."/>
            <person name="Holmes I."/>
            <person name="Hoskins R.A."/>
            <person name="Hubisz M.J."/>
            <person name="Hultmark D."/>
            <person name="Huntley M.A."/>
            <person name="Jaffe D.B."/>
            <person name="Jagadeeshan S."/>
            <person name="Jeck W.R."/>
            <person name="Johnson J."/>
            <person name="Jones C.D."/>
            <person name="Jordan W.C."/>
            <person name="Karpen G.H."/>
            <person name="Kataoka E."/>
            <person name="Keightley P.D."/>
            <person name="Kheradpour P."/>
            <person name="Kirkness E.F."/>
            <person name="Koerich L.B."/>
            <person name="Kristiansen K."/>
            <person name="Kudrna D."/>
            <person name="Kulathinal R.J."/>
            <person name="Kumar S."/>
            <person name="Kwok R."/>
            <person name="Lander E."/>
            <person name="Langley C.H."/>
            <person name="Lapoint R."/>
            <person name="Lazzaro B.P."/>
            <person name="Lee S.J."/>
            <person name="Levesque L."/>
            <person name="Li R."/>
            <person name="Lin C.F."/>
            <person name="Lin M.F."/>
            <person name="Lindblad-Toh K."/>
            <person name="Llopart A."/>
            <person name="Long M."/>
            <person name="Low L."/>
            <person name="Lozovsky E."/>
            <person name="Lu J."/>
            <person name="Luo M."/>
            <person name="Machado C.A."/>
            <person name="Makalowski W."/>
            <person name="Marzo M."/>
            <person name="Matsuda M."/>
            <person name="Matzkin L."/>
            <person name="McAllister B."/>
            <person name="McBride C.S."/>
            <person name="McKernan B."/>
            <person name="McKernan K."/>
            <person name="Mendez-Lago M."/>
            <person name="Minx P."/>
            <person name="Mollenhauer M.U."/>
            <person name="Montooth K."/>
            <person name="Mount S.M."/>
            <person name="Mu X."/>
            <person name="Myers E."/>
            <person name="Negre B."/>
            <person name="Newfeld S."/>
            <person name="Nielsen R."/>
            <person name="Noor M.A."/>
            <person name="O'Grady P."/>
            <person name="Pachter L."/>
            <person name="Papaceit M."/>
            <person name="Parisi M.J."/>
            <person name="Parisi M."/>
            <person name="Parts L."/>
            <person name="Pedersen J.S."/>
            <person name="Pesole G."/>
            <person name="Phillippy A.M."/>
            <person name="Ponting C.P."/>
            <person name="Pop M."/>
            <person name="Porcelli D."/>
            <person name="Powell J.R."/>
            <person name="Prohaska S."/>
            <person name="Pruitt K."/>
            <person name="Puig M."/>
            <person name="Quesneville H."/>
            <person name="Ram K.R."/>
            <person name="Rand D."/>
            <person name="Rasmussen M.D."/>
            <person name="Reed L.K."/>
            <person name="Reenan R."/>
            <person name="Reily A."/>
            <person name="Remington K.A."/>
            <person name="Rieger T.T."/>
            <person name="Ritchie M.G."/>
            <person name="Robin C."/>
            <person name="Rogers Y.H."/>
            <person name="Rohde C."/>
            <person name="Rozas J."/>
            <person name="Rubenfield M.J."/>
            <person name="Ruiz A."/>
            <person name="Russo S."/>
            <person name="Salzberg S.L."/>
            <person name="Sanchez-Gracia A."/>
            <person name="Saranga D.J."/>
            <person name="Sato H."/>
            <person name="Schaeffer S.W."/>
            <person name="Schatz M.C."/>
            <person name="Schlenke T."/>
            <person name="Schwartz R."/>
            <person name="Segarra C."/>
            <person name="Singh R.S."/>
            <person name="Sirot L."/>
            <person name="Sirota M."/>
            <person name="Sisneros N.B."/>
            <person name="Smith C.D."/>
            <person name="Smith T.F."/>
            <person name="Spieth J."/>
            <person name="Stage D.E."/>
            <person name="Stark A."/>
            <person name="Stephan W."/>
            <person name="Strausberg R.L."/>
            <person name="Strempel S."/>
            <person name="Sturgill D."/>
            <person name="Sutton G."/>
            <person name="Sutton G.G."/>
            <person name="Tao W."/>
            <person name="Teichmann S."/>
            <person name="Tobari Y.N."/>
            <person name="Tomimura Y."/>
            <person name="Tsolas J.M."/>
            <person name="Valente V.L."/>
            <person name="Venter E."/>
            <person name="Venter J.C."/>
            <person name="Vicario S."/>
            <person name="Vieira F.G."/>
            <person name="Vilella A.J."/>
            <person name="Villasante A."/>
            <person name="Walenz B."/>
            <person name="Wang J."/>
            <person name="Wasserman M."/>
            <person name="Watts T."/>
            <person name="Wilson D."/>
            <person name="Wilson R.K."/>
            <person name="Wing R.A."/>
            <person name="Wolfner M.F."/>
            <person name="Wong A."/>
            <person name="Wong G.K."/>
            <person name="Wu C.I."/>
            <person name="Wu G."/>
            <person name="Yamamoto D."/>
            <person name="Yang H.P."/>
            <person name="Yang S.P."/>
            <person name="Yorke J.A."/>
            <person name="Yoshida K."/>
            <person name="Zdobnov E."/>
            <person name="Zhang P."/>
            <person name="Zhang Y."/>
            <person name="Zimin A.V."/>
            <person name="Baldwin J."/>
            <person name="Abdouelleil A."/>
            <person name="Abdulkadir J."/>
            <person name="Abebe A."/>
            <person name="Abera B."/>
            <person name="Abreu J."/>
            <person name="Acer S.C."/>
            <person name="Aftuck L."/>
            <person name="Alexander A."/>
            <person name="An P."/>
            <person name="Anderson E."/>
            <person name="Anderson S."/>
            <person name="Arachi H."/>
            <person name="Azer M."/>
            <person name="Bachantsang P."/>
            <person name="Barry A."/>
            <person name="Bayul T."/>
            <person name="Berlin A."/>
            <person name="Bessette D."/>
            <person name="Bloom T."/>
            <person name="Blye J."/>
            <person name="Boguslavskiy L."/>
            <person name="Bonnet C."/>
            <person name="Boukhgalter B."/>
            <person name="Bourzgui I."/>
            <person name="Brown A."/>
            <person name="Cahill P."/>
            <person name="Channer S."/>
            <person name="Cheshatsang Y."/>
            <person name="Chuda L."/>
            <person name="Citroen M."/>
            <person name="Collymore A."/>
            <person name="Cooke P."/>
            <person name="Costello M."/>
            <person name="D'Aco K."/>
            <person name="Daza R."/>
            <person name="De Haan G."/>
            <person name="DeGray S."/>
            <person name="DeMaso C."/>
            <person name="Dhargay N."/>
            <person name="Dooley K."/>
            <person name="Dooley E."/>
            <person name="Doricent M."/>
            <person name="Dorje P."/>
            <person name="Dorjee K."/>
            <person name="Dupes A."/>
            <person name="Elong R."/>
            <person name="Falk J."/>
            <person name="Farina A."/>
            <person name="Faro S."/>
            <person name="Ferguson D."/>
            <person name="Fisher S."/>
            <person name="Foley C.D."/>
            <person name="Franke A."/>
            <person name="Friedrich D."/>
            <person name="Gadbois L."/>
            <person name="Gearin G."/>
            <person name="Gearin C.R."/>
            <person name="Giannoukos G."/>
            <person name="Goode T."/>
            <person name="Graham J."/>
            <person name="Grandbois E."/>
            <person name="Grewal S."/>
            <person name="Gyaltsen K."/>
            <person name="Hafez N."/>
            <person name="Hagos B."/>
            <person name="Hall J."/>
            <person name="Henson C."/>
            <person name="Hollinger A."/>
            <person name="Honan T."/>
            <person name="Huard M.D."/>
            <person name="Hughes L."/>
            <person name="Hurhula B."/>
            <person name="Husby M.E."/>
            <person name="Kamat A."/>
            <person name="Kanga B."/>
            <person name="Kashin S."/>
            <person name="Khazanovich D."/>
            <person name="Kisner P."/>
            <person name="Lance K."/>
            <person name="Lara M."/>
            <person name="Lee W."/>
            <person name="Lennon N."/>
            <person name="Letendre F."/>
            <person name="LeVine R."/>
            <person name="Lipovsky A."/>
            <person name="Liu X."/>
            <person name="Liu J."/>
            <person name="Liu S."/>
            <person name="Lokyitsang T."/>
            <person name="Lokyitsang Y."/>
            <person name="Lubonja R."/>
            <person name="Lui A."/>
            <person name="MacDonald P."/>
            <person name="Magnisalis V."/>
            <person name="Maru K."/>
            <person name="Matthews C."/>
            <person name="McCusker W."/>
            <person name="McDonough S."/>
            <person name="Mehta T."/>
            <person name="Meldrim J."/>
            <person name="Meneus L."/>
            <person name="Mihai O."/>
            <person name="Mihalev A."/>
            <person name="Mihova T."/>
            <person name="Mittelman R."/>
            <person name="Mlenga V."/>
            <person name="Montmayeur A."/>
            <person name="Mulrain L."/>
            <person name="Navidi A."/>
            <person name="Naylor J."/>
            <person name="Negash T."/>
            <person name="Nguyen T."/>
            <person name="Nguyen N."/>
            <person name="Nicol R."/>
            <person name="Norbu C."/>
            <person name="Norbu N."/>
            <person name="Novod N."/>
            <person name="O'Neill B."/>
            <person name="Osman S."/>
            <person name="Markiewicz E."/>
            <person name="Oyono O.L."/>
            <person name="Patti C."/>
            <person name="Phunkhang P."/>
            <person name="Pierre F."/>
            <person name="Priest M."/>
            <person name="Raghuraman S."/>
            <person name="Rege F."/>
            <person name="Reyes R."/>
            <person name="Rise C."/>
            <person name="Rogov P."/>
            <person name="Ross K."/>
            <person name="Ryan E."/>
            <person name="Settipalli S."/>
            <person name="Shea T."/>
            <person name="Sherpa N."/>
            <person name="Shi L."/>
            <person name="Shih D."/>
            <person name="Sparrow T."/>
            <person name="Spaulding J."/>
            <person name="Stalker J."/>
            <person name="Stange-Thomann N."/>
            <person name="Stavropoulos S."/>
            <person name="Stone C."/>
            <person name="Strader C."/>
            <person name="Tesfaye S."/>
            <person name="Thomson T."/>
            <person name="Thoulutsang Y."/>
            <person name="Thoulutsang D."/>
            <person name="Topham K."/>
            <person name="Topping I."/>
            <person name="Tsamla T."/>
            <person name="Vassiliev H."/>
            <person name="Vo A."/>
            <person name="Wangchuk T."/>
            <person name="Wangdi T."/>
            <person name="Weiand M."/>
            <person name="Wilkinson J."/>
            <person name="Wilson A."/>
            <person name="Yadav S."/>
            <person name="Young G."/>
            <person name="Yu Q."/>
            <person name="Zembek L."/>
            <person name="Zhong D."/>
            <person name="Zimmer A."/>
            <person name="Zwirko Z."/>
            <person name="Jaffe D.B."/>
            <person name="Alvarez P."/>
            <person name="Brockman W."/>
            <person name="Butler J."/>
            <person name="Chin C."/>
            <person name="Gnerre S."/>
            <person name="Grabherr M."/>
            <person name="Kleber M."/>
            <person name="Mauceli E."/>
            <person name="MacCallum I."/>
        </authorList>
    </citation>
    <scope>NUCLEOTIDE SEQUENCE [LARGE SCALE GENOMIC DNA]</scope>
    <source>
        <strain evidence="12">Tai18E2 / Tucson 14021-0261.01</strain>
    </source>
</reference>
<dbReference type="KEGG" id="dya:Dyak_GE10683"/>
<dbReference type="Gene3D" id="3.40.50.720">
    <property type="entry name" value="NAD(P)-binding Rossmann-like Domain"/>
    <property type="match status" value="1"/>
</dbReference>
<dbReference type="InterPro" id="IPR002425">
    <property type="entry name" value="ADH_Drosophila-type"/>
</dbReference>
<sequence length="323" mass="35191">MPLRLSTIALLKRTPLLLVQKLKAAQPTRTLLHSTTTRNLVPFLGDDSCVFSNKAIIRHGGSQCDQKEAFSLSNKNVIFVAGLGGIGLDTSKELVKRDLKNLVILDRIKNPAAIAELKKINPKVAITFYPYDVTVPIAETTELLKCIFSRLKTVDILINGAGILDDHQIEATIAVNYTGLVNTTTAIMEFWDKRKCGPGGIICNIGSVTGFNAIYQVPVYSGTKAAVVNFTSSLAKLAPITGVTAYTVNPGITRTTLVQKFNSWLDVEPQVAKKLLAHPTQPPLACAENFVKAIELNQNGALWKLDLGTLEAIKWTKHWDSGI</sequence>
<evidence type="ECO:0000256" key="9">
    <source>
        <dbReference type="RuleBase" id="RU000363"/>
    </source>
</evidence>
<evidence type="ECO:0000256" key="6">
    <source>
        <dbReference type="ARBA" id="ARBA00023027"/>
    </source>
</evidence>
<evidence type="ECO:0000313" key="11">
    <source>
        <dbReference type="EMBL" id="EDW98729.1"/>
    </source>
</evidence>
<dbReference type="SUPFAM" id="SSF51735">
    <property type="entry name" value="NAD(P)-binding Rossmann-fold domains"/>
    <property type="match status" value="1"/>
</dbReference>
<dbReference type="PRINTS" id="PR01168">
    <property type="entry name" value="ALCDHDRGNASE"/>
</dbReference>